<reference evidence="1" key="2">
    <citation type="submission" date="2018-02" db="EMBL/GenBank/DDBJ databases">
        <authorList>
            <person name="Cohen D.B."/>
            <person name="Kent A.D."/>
        </authorList>
    </citation>
    <scope>NUCLEOTIDE SEQUENCE</scope>
    <source>
        <strain evidence="1">DSM 17706</strain>
    </source>
</reference>
<evidence type="ECO:0000313" key="1">
    <source>
        <dbReference type="EMBL" id="PWB95149.1"/>
    </source>
</evidence>
<evidence type="ECO:0000313" key="4">
    <source>
        <dbReference type="Proteomes" id="UP000316781"/>
    </source>
</evidence>
<dbReference type="EMBL" id="PUIV01000004">
    <property type="protein sequence ID" value="PWB95149.1"/>
    <property type="molecule type" value="Genomic_DNA"/>
</dbReference>
<dbReference type="AlphaFoldDB" id="A0A2U1SU76"/>
<organism evidence="1 3">
    <name type="scientific">Methylosinus sporium</name>
    <dbReference type="NCBI Taxonomy" id="428"/>
    <lineage>
        <taxon>Bacteria</taxon>
        <taxon>Pseudomonadati</taxon>
        <taxon>Pseudomonadota</taxon>
        <taxon>Alphaproteobacteria</taxon>
        <taxon>Hyphomicrobiales</taxon>
        <taxon>Methylocystaceae</taxon>
        <taxon>Methylosinus</taxon>
    </lineage>
</organism>
<name>A0A2U1SU76_METSR</name>
<dbReference type="OrthoDB" id="8453868at2"/>
<evidence type="ECO:0000313" key="3">
    <source>
        <dbReference type="Proteomes" id="UP000245137"/>
    </source>
</evidence>
<protein>
    <submittedName>
        <fullName evidence="1">Uncharacterized protein</fullName>
    </submittedName>
</protein>
<accession>A0A2U1SU76</accession>
<keyword evidence="3" id="KW-1185">Reference proteome</keyword>
<sequence>MISAPFAAAPARAVEISPFFPLPNSFDVKGPIKDGVLAQQISWLDDGIAAIEKARAGAAPDKLAELDAQLAAAVKERDILKSDATGRDAELARKNLVVTNINRWINGLARKATEQLKIAILKDGAERDAAERRHIQLSQQADELEKVKHQPEFEAWGR</sequence>
<dbReference type="Proteomes" id="UP000245137">
    <property type="component" value="Unassembled WGS sequence"/>
</dbReference>
<comment type="caution">
    <text evidence="1">The sequence shown here is derived from an EMBL/GenBank/DDBJ whole genome shotgun (WGS) entry which is preliminary data.</text>
</comment>
<evidence type="ECO:0000313" key="2">
    <source>
        <dbReference type="EMBL" id="TRL32523.1"/>
    </source>
</evidence>
<proteinExistence type="predicted"/>
<dbReference type="Proteomes" id="UP000316781">
    <property type="component" value="Unassembled WGS sequence"/>
</dbReference>
<reference evidence="1 3" key="1">
    <citation type="journal article" date="2018" name="Appl. Microbiol. Biotechnol.">
        <title>Co-cultivation of the strictly anaerobic methanogen Methanosarcina barkeri with aerobic methanotrophs in an oxygen-limited membrane bioreactor.</title>
        <authorList>
            <person name="In 't Zandt M.H."/>
            <person name="van den Bosch T.J.M."/>
            <person name="Rijkers R."/>
            <person name="van Kessel M.A.H.J."/>
            <person name="Jetten M.S.M."/>
            <person name="Welte C.U."/>
        </authorList>
    </citation>
    <scope>NUCLEOTIDE SEQUENCE [LARGE SCALE GENOMIC DNA]</scope>
    <source>
        <strain evidence="1 3">DSM 17706</strain>
    </source>
</reference>
<reference evidence="2 4" key="3">
    <citation type="submission" date="2019-07" db="EMBL/GenBank/DDBJ databases">
        <title>Ln-dependent methylotrophs.</title>
        <authorList>
            <person name="Tani A."/>
        </authorList>
    </citation>
    <scope>NUCLEOTIDE SEQUENCE [LARGE SCALE GENOMIC DNA]</scope>
    <source>
        <strain evidence="2 4">SM89A</strain>
    </source>
</reference>
<dbReference type="EMBL" id="VJMF01000046">
    <property type="protein sequence ID" value="TRL32523.1"/>
    <property type="molecule type" value="Genomic_DNA"/>
</dbReference>
<gene>
    <name evidence="1" type="ORF">C5689_04270</name>
    <name evidence="2" type="ORF">FM996_12425</name>
</gene>